<dbReference type="Gene3D" id="1.10.30.10">
    <property type="entry name" value="High mobility group box domain"/>
    <property type="match status" value="1"/>
</dbReference>
<dbReference type="Pfam" id="PF00505">
    <property type="entry name" value="HMG_box"/>
    <property type="match status" value="1"/>
</dbReference>
<dbReference type="GO" id="GO:0005634">
    <property type="term" value="C:nucleus"/>
    <property type="evidence" value="ECO:0007669"/>
    <property type="project" value="UniProtKB-UniRule"/>
</dbReference>
<feature type="DNA-binding region" description="HMG box" evidence="1">
    <location>
        <begin position="436"/>
        <end position="505"/>
    </location>
</feature>
<evidence type="ECO:0000256" key="2">
    <source>
        <dbReference type="SAM" id="MobiDB-lite"/>
    </source>
</evidence>
<dbReference type="PROSITE" id="PS50118">
    <property type="entry name" value="HMG_BOX_2"/>
    <property type="match status" value="1"/>
</dbReference>
<dbReference type="Proteomes" id="UP000752171">
    <property type="component" value="Unassembled WGS sequence"/>
</dbReference>
<organism evidence="4 5">
    <name type="scientific">Astyanax mexicanus</name>
    <name type="common">Blind cave fish</name>
    <name type="synonym">Astyanax fasciatus mexicanus</name>
    <dbReference type="NCBI Taxonomy" id="7994"/>
    <lineage>
        <taxon>Eukaryota</taxon>
        <taxon>Metazoa</taxon>
        <taxon>Chordata</taxon>
        <taxon>Craniata</taxon>
        <taxon>Vertebrata</taxon>
        <taxon>Euteleostomi</taxon>
        <taxon>Actinopterygii</taxon>
        <taxon>Neopterygii</taxon>
        <taxon>Teleostei</taxon>
        <taxon>Ostariophysi</taxon>
        <taxon>Characiformes</taxon>
        <taxon>Characoidei</taxon>
        <taxon>Acestrorhamphidae</taxon>
        <taxon>Acestrorhamphinae</taxon>
        <taxon>Astyanax</taxon>
    </lineage>
</organism>
<name>A0A8T2L0Y5_ASTMX</name>
<dbReference type="PANTHER" id="PTHR47658:SF1">
    <property type="entry name" value="MEIOSIS INITIATOR PROTEIN"/>
    <property type="match status" value="1"/>
</dbReference>
<feature type="compositionally biased region" description="Basic residues" evidence="2">
    <location>
        <begin position="150"/>
        <end position="165"/>
    </location>
</feature>
<feature type="compositionally biased region" description="Polar residues" evidence="2">
    <location>
        <begin position="188"/>
        <end position="197"/>
    </location>
</feature>
<feature type="compositionally biased region" description="Basic and acidic residues" evidence="2">
    <location>
        <begin position="172"/>
        <end position="186"/>
    </location>
</feature>
<feature type="compositionally biased region" description="Acidic residues" evidence="2">
    <location>
        <begin position="127"/>
        <end position="139"/>
    </location>
</feature>
<comment type="caution">
    <text evidence="4">The sequence shown here is derived from an EMBL/GenBank/DDBJ whole genome shotgun (WGS) entry which is preliminary data.</text>
</comment>
<dbReference type="SMART" id="SM00398">
    <property type="entry name" value="HMG"/>
    <property type="match status" value="1"/>
</dbReference>
<dbReference type="GO" id="GO:0003677">
    <property type="term" value="F:DNA binding"/>
    <property type="evidence" value="ECO:0007669"/>
    <property type="project" value="UniProtKB-UniRule"/>
</dbReference>
<evidence type="ECO:0000256" key="1">
    <source>
        <dbReference type="PROSITE-ProRule" id="PRU00267"/>
    </source>
</evidence>
<proteinExistence type="predicted"/>
<protein>
    <submittedName>
        <fullName evidence="4">Basic helix-loop-helix and HMG box domain-containing protein 1</fullName>
    </submittedName>
</protein>
<evidence type="ECO:0000313" key="4">
    <source>
        <dbReference type="EMBL" id="KAG9265558.1"/>
    </source>
</evidence>
<sequence length="537" mass="59762">MLMVERRVGSRGRARGVGVLLSPYTDRAGGSAGTSQHLKPIISHQTAMKIKEKTCRKRRESYDWNSGWNSSLKEIGYLLPISGTGSGKGLTRKETLIHMLQYFGFLQSQIQILQSSLPAHCLPDVTEREESESESEDTPNSEPSTPPHLLKAKRKYSFTRSRKKPTSNQEPCDDRDPSRRQDDLDRNFTVSKNQENPPTCRAEKSLCFIEDSNSNSNTQIDSSDSTYSLKTLPPTASSSRTGSSVDQESPCQGLGSCCSVCEERTGSEDGSLGSKDLDTPPSGSFILKDRMLITIPNLGNGELPASPTLPQMPVLPLFSRLGTGEGLNLSPSLLTSPARGLSHPLLPTRNQELQTLFEDVWVTPKPTVLKASSGASKPPDNVHCRQCGSRGCVSSPCDEDDMRLTPKQCIPKKTASQIFNKKFYSKSQKVINSGLKKKCVNGFIMFCRMNRRIYLSRTHPGTPSTVVTKELAKLWHIMPKQERRMYCLKARRYSRQHNRNVRSEGQEAEREAEKCVPSPLHLLLAHRDLYFASRGKS</sequence>
<reference evidence="4 5" key="1">
    <citation type="submission" date="2021-07" db="EMBL/GenBank/DDBJ databases">
        <authorList>
            <person name="Imarazene B."/>
            <person name="Zahm M."/>
            <person name="Klopp C."/>
            <person name="Cabau C."/>
            <person name="Beille S."/>
            <person name="Jouanno E."/>
            <person name="Castinel A."/>
            <person name="Lluch J."/>
            <person name="Gil L."/>
            <person name="Kuchtly C."/>
            <person name="Lopez Roques C."/>
            <person name="Donnadieu C."/>
            <person name="Parrinello H."/>
            <person name="Journot L."/>
            <person name="Du K."/>
            <person name="Schartl M."/>
            <person name="Retaux S."/>
            <person name="Guiguen Y."/>
        </authorList>
    </citation>
    <scope>NUCLEOTIDE SEQUENCE [LARGE SCALE GENOMIC DNA]</scope>
    <source>
        <strain evidence="4">Pach_M1</strain>
        <tissue evidence="4">Testis</tissue>
    </source>
</reference>
<dbReference type="EMBL" id="JAICCE010000017">
    <property type="protein sequence ID" value="KAG9265558.1"/>
    <property type="molecule type" value="Genomic_DNA"/>
</dbReference>
<accession>A0A8T2L0Y5</accession>
<evidence type="ECO:0000313" key="5">
    <source>
        <dbReference type="Proteomes" id="UP000752171"/>
    </source>
</evidence>
<dbReference type="PANTHER" id="PTHR47658">
    <property type="entry name" value="HIGH MOBILITY GROUP B PROTEIN 12-RELATED"/>
    <property type="match status" value="1"/>
</dbReference>
<gene>
    <name evidence="4" type="primary">BHMG1</name>
    <name evidence="4" type="ORF">AMEX_G20010</name>
</gene>
<keyword evidence="1" id="KW-0539">Nucleus</keyword>
<feature type="region of interest" description="Disordered" evidence="2">
    <location>
        <begin position="124"/>
        <end position="199"/>
    </location>
</feature>
<feature type="domain" description="HMG box" evidence="3">
    <location>
        <begin position="436"/>
        <end position="505"/>
    </location>
</feature>
<dbReference type="AlphaFoldDB" id="A0A8T2L0Y5"/>
<evidence type="ECO:0000259" key="3">
    <source>
        <dbReference type="PROSITE" id="PS50118"/>
    </source>
</evidence>
<dbReference type="InterPro" id="IPR036910">
    <property type="entry name" value="HMG_box_dom_sf"/>
</dbReference>
<feature type="region of interest" description="Disordered" evidence="2">
    <location>
        <begin position="213"/>
        <end position="250"/>
    </location>
</feature>
<dbReference type="CDD" id="cd21977">
    <property type="entry name" value="HMG-box_BHMG1"/>
    <property type="match status" value="1"/>
</dbReference>
<keyword evidence="1" id="KW-0238">DNA-binding</keyword>
<dbReference type="SUPFAM" id="SSF47095">
    <property type="entry name" value="HMG-box"/>
    <property type="match status" value="1"/>
</dbReference>
<dbReference type="InterPro" id="IPR009071">
    <property type="entry name" value="HMG_box_dom"/>
</dbReference>